<feature type="transmembrane region" description="Helical" evidence="2">
    <location>
        <begin position="183"/>
        <end position="200"/>
    </location>
</feature>
<gene>
    <name evidence="3" type="ORF">CNBG_4026</name>
</gene>
<dbReference type="KEGG" id="cdeu:CNBG_4026"/>
<keyword evidence="4" id="KW-1185">Reference proteome</keyword>
<keyword evidence="2" id="KW-0472">Membrane</keyword>
<evidence type="ECO:0000256" key="2">
    <source>
        <dbReference type="SAM" id="Phobius"/>
    </source>
</evidence>
<dbReference type="Proteomes" id="UP000029445">
    <property type="component" value="Chromosome 6"/>
</dbReference>
<feature type="compositionally biased region" description="Low complexity" evidence="1">
    <location>
        <begin position="331"/>
        <end position="349"/>
    </location>
</feature>
<evidence type="ECO:0008006" key="5">
    <source>
        <dbReference type="Google" id="ProtNLM"/>
    </source>
</evidence>
<evidence type="ECO:0000256" key="1">
    <source>
        <dbReference type="SAM" id="MobiDB-lite"/>
    </source>
</evidence>
<organism evidence="3 4">
    <name type="scientific">Cryptococcus deuterogattii (strain R265)</name>
    <name type="common">Cryptococcus gattii VGII (strain R265)</name>
    <dbReference type="NCBI Taxonomy" id="294750"/>
    <lineage>
        <taxon>Eukaryota</taxon>
        <taxon>Fungi</taxon>
        <taxon>Dikarya</taxon>
        <taxon>Basidiomycota</taxon>
        <taxon>Agaricomycotina</taxon>
        <taxon>Tremellomycetes</taxon>
        <taxon>Tremellales</taxon>
        <taxon>Cryptococcaceae</taxon>
        <taxon>Cryptococcus</taxon>
        <taxon>Cryptococcus gattii species complex</taxon>
    </lineage>
</organism>
<accession>A0A095CEN5</accession>
<keyword evidence="2" id="KW-1133">Transmembrane helix</keyword>
<dbReference type="OrthoDB" id="1077582at2759"/>
<dbReference type="AlphaFoldDB" id="A0A095CEN5"/>
<proteinExistence type="predicted"/>
<dbReference type="RefSeq" id="XP_062883719.1">
    <property type="nucleotide sequence ID" value="XM_063027992.1"/>
</dbReference>
<feature type="transmembrane region" description="Helical" evidence="2">
    <location>
        <begin position="76"/>
        <end position="98"/>
    </location>
</feature>
<feature type="transmembrane region" description="Helical" evidence="2">
    <location>
        <begin position="20"/>
        <end position="38"/>
    </location>
</feature>
<dbReference type="EMBL" id="CP025764">
    <property type="protein sequence ID" value="KGB77939.1"/>
    <property type="molecule type" value="Genomic_DNA"/>
</dbReference>
<feature type="region of interest" description="Disordered" evidence="1">
    <location>
        <begin position="331"/>
        <end position="366"/>
    </location>
</feature>
<dbReference type="HOGENOM" id="CLU_491068_0_0_1"/>
<protein>
    <recommendedName>
        <fullName evidence="5">Wax synthase domain-containing protein</fullName>
    </recommendedName>
</protein>
<feature type="transmembrane region" description="Helical" evidence="2">
    <location>
        <begin position="50"/>
        <end position="70"/>
    </location>
</feature>
<dbReference type="STRING" id="294750.A0A095CEN5"/>
<evidence type="ECO:0000313" key="4">
    <source>
        <dbReference type="Proteomes" id="UP000029445"/>
    </source>
</evidence>
<name>A0A095CEN5_CRYD2</name>
<dbReference type="OMA" id="CILEFSH"/>
<dbReference type="GeneID" id="88180267"/>
<reference evidence="3 4" key="1">
    <citation type="journal article" date="2011" name="MBio">
        <title>Genome variation in Cryptococcus gattii, an emerging pathogen of immunocompetent hosts.</title>
        <authorList>
            <person name="D'Souza C.A."/>
            <person name="Kronstad J.W."/>
            <person name="Taylor G."/>
            <person name="Warren R."/>
            <person name="Yuen M."/>
            <person name="Hu G."/>
            <person name="Jung W.H."/>
            <person name="Sham A."/>
            <person name="Kidd S.E."/>
            <person name="Tangen K."/>
            <person name="Lee N."/>
            <person name="Zeilmaker T."/>
            <person name="Sawkins J."/>
            <person name="McVicker G."/>
            <person name="Shah S."/>
            <person name="Gnerre S."/>
            <person name="Griggs A."/>
            <person name="Zeng Q."/>
            <person name="Bartlett K."/>
            <person name="Li W."/>
            <person name="Wang X."/>
            <person name="Heitman J."/>
            <person name="Stajich J.E."/>
            <person name="Fraser J.A."/>
            <person name="Meyer W."/>
            <person name="Carter D."/>
            <person name="Schein J."/>
            <person name="Krzywinski M."/>
            <person name="Kwon-Chung K.J."/>
            <person name="Varma A."/>
            <person name="Wang J."/>
            <person name="Brunham R."/>
            <person name="Fyfe M."/>
            <person name="Ouellette B.F."/>
            <person name="Siddiqui A."/>
            <person name="Marra M."/>
            <person name="Jones S."/>
            <person name="Holt R."/>
            <person name="Birren B.W."/>
            <person name="Galagan J.E."/>
            <person name="Cuomo C.A."/>
        </authorList>
    </citation>
    <scope>NUCLEOTIDE SEQUENCE [LARGE SCALE GENOMIC DNA]</scope>
    <source>
        <strain evidence="3 4">R265</strain>
    </source>
</reference>
<evidence type="ECO:0000313" key="3">
    <source>
        <dbReference type="EMBL" id="KGB77939.1"/>
    </source>
</evidence>
<reference evidence="3 4" key="2">
    <citation type="journal article" date="2018" name="Proc. Natl. Acad. Sci.">
        <title>RNAi is a critical determinant of centromere evolution in closely related fungi.</title>
        <authorList>
            <person name="Yadav V."/>
            <person name="Sun S."/>
            <person name="Billmyre R.B."/>
            <person name="Thimmappa B.C."/>
            <person name="Shea T."/>
            <person name="Lintner R."/>
            <person name="Bakkeren G."/>
            <person name="Cuomo C.A."/>
            <person name="Heitman J."/>
            <person name="Sanyal K."/>
        </authorList>
    </citation>
    <scope>NUCLEOTIDE SEQUENCE [LARGE SCALE GENOMIC DNA]</scope>
    <source>
        <strain evidence="3 4">R265</strain>
    </source>
</reference>
<dbReference type="VEuPathDB" id="FungiDB:CNBG_4026"/>
<sequence>MPLLSSFISLLPPQHPVTPFDYNLGFLNAFLTTVILSLPHQGPWRIFRIAIAAPVICAIWGYLMFVPVTLSNYDHWGIPILLLSFIFRTYELLVFFPAEEHTHRFVHRTNPRPLPSVLALKPPSSSDDTQPLVPERVPAPYTLAKFYWATSLWWSWRGVGWNYCCPLPSSSRREPYTKGSPRRAYFFSRLTFIAAAWLFYDLMRSLMNLTPARAFFHPNPTLAYTDLTLGQKALYSIMVVTRTWYGLNFSHVLASLLFVGIGGLTGWEGEMWSPWGWPPLFGNFKELWRYPGLSTMWSRTWQGFNRRWLYVFGWIGISEKVLHLTHTGLSSHPSVPPDSSSSANTPSPSGRVSPSHPIPTTPTQLPTKRVTPMLMFQNLVKSTIVFGLSGLQHDCGTLVLLMKTHPGKIRHLKDILILTPFFVIQPLALATEALVKATWRGWKARTYPSWKLGNKEPGWLIFVERLLGFIWTWVWLGWSAGWFVRGTTEAGAYWMQEGEAYPSLVGGLVWNKWLH</sequence>
<keyword evidence="2" id="KW-0812">Transmembrane</keyword>